<feature type="region of interest" description="Disordered" evidence="5">
    <location>
        <begin position="427"/>
        <end position="524"/>
    </location>
</feature>
<dbReference type="InterPro" id="IPR018253">
    <property type="entry name" value="DnaJ_domain_CS"/>
</dbReference>
<dbReference type="InterPro" id="IPR051100">
    <property type="entry name" value="DnaJ_subfamily_B/C"/>
</dbReference>
<evidence type="ECO:0000256" key="4">
    <source>
        <dbReference type="SAM" id="Coils"/>
    </source>
</evidence>
<feature type="compositionally biased region" description="Basic and acidic residues" evidence="5">
    <location>
        <begin position="641"/>
        <end position="651"/>
    </location>
</feature>
<dbReference type="GO" id="GO:0008270">
    <property type="term" value="F:zinc ion binding"/>
    <property type="evidence" value="ECO:0007669"/>
    <property type="project" value="UniProtKB-KW"/>
</dbReference>
<name>A0A9W7KU98_9STRA</name>
<dbReference type="CDD" id="cd06257">
    <property type="entry name" value="DnaJ"/>
    <property type="match status" value="1"/>
</dbReference>
<sequence>MNFEFCDQQSFRKGQELINGGSSKEGIAVLLEARDLFAKQEMTDGVNCSTVINTAIKKLQEDPYMTLGLNNTCSSTDIKKSYRKLALKYHPDKNPATALLFTVIQDGYDTLSDEEKRSAYDIRKRRQEASMEKLRKQRPAPGAGGANSRRPSTTSAGAGRPYSAKQRHAHNNHNEQQTNPNSNASAGGGTKYAHAHNFRGYRAENNKKPASTNDYVDTRRKSPRPEPTVDPSRRYSKAQPMPQPRSEPWQHENVEKPKERGEDVRKAADNLRQKNKEADTAAERLRQFNKKFYQEFKQNAKSGATAGTDAKYKQAAGMGGGDKSKAKPSAPSKPKNVRFTHRDDTTVTLCWESDAVAGHNVAYELQWRQRGKSIMEWNTSPTLIVSNSCRKKNLESGMCYEFRLRAASAFGWSGYSDSVKVVTCEKGNNSSDILGKKEKSAAAAEKRRGSAAQPSTSRPNTPGDPNVGPDGVKRTNSWAWRRDNEGEAGPPGANSRTPRNAPGSHGQHFNKEQQQQPSGAKKTGKDYIPWNCVVCKRANSADCDACTVCFTKKDYKKKARPQRNSVAESPTHKAKGGTKENTTAADFAEEARKAAQKQRPQTTAGTPTNIKFEAVAKEEKPWWIIEEEEAKAKKAAAAAAKGEKLEQEETVPRGPSIRVSSTPKPRRNPSPKRGASPTRAEEVDTDEEYEEEDTWEFDEEVDTTFERTPSKNTPRGKGVKGDTGRVAPDEVDDDEEDGDGNAVWMLNVSETRLHNVRREPFRDSPVIGHLLTETKIESIASCGDWLKVKYHRTYENAVIEEDSAGEEKKSQADVYGWCLRRKEGTTYLMAVTDDGYVELDEEIEDQSSPVRAETPYSEVGTDEIEDNAGTDSDGNDDENEEEWYELRDDDGELYYFNSESGVSQWEPPKWFAEVDEISGVRYYVNTSTGEPQWEKPGDFVKCVREEAYSTPEAEFVKSMLSPKRSRYGSNMFGLGKKGDAEAMEV</sequence>
<evidence type="ECO:0000259" key="7">
    <source>
        <dbReference type="PROSITE" id="PS50076"/>
    </source>
</evidence>
<feature type="coiled-coil region" evidence="4">
    <location>
        <begin position="264"/>
        <end position="291"/>
    </location>
</feature>
<gene>
    <name evidence="9" type="ORF">TrLO_g13309</name>
</gene>
<organism evidence="9 10">
    <name type="scientific">Triparma laevis f. longispina</name>
    <dbReference type="NCBI Taxonomy" id="1714387"/>
    <lineage>
        <taxon>Eukaryota</taxon>
        <taxon>Sar</taxon>
        <taxon>Stramenopiles</taxon>
        <taxon>Ochrophyta</taxon>
        <taxon>Bolidophyceae</taxon>
        <taxon>Parmales</taxon>
        <taxon>Triparmaceae</taxon>
        <taxon>Triparma</taxon>
    </lineage>
</organism>
<dbReference type="Gene3D" id="1.10.287.110">
    <property type="entry name" value="DnaJ domain"/>
    <property type="match status" value="1"/>
</dbReference>
<dbReference type="InterPro" id="IPR001623">
    <property type="entry name" value="DnaJ_domain"/>
</dbReference>
<feature type="domain" description="Fibronectin type-III" evidence="8">
    <location>
        <begin position="333"/>
        <end position="426"/>
    </location>
</feature>
<evidence type="ECO:0000259" key="6">
    <source>
        <dbReference type="PROSITE" id="PS50020"/>
    </source>
</evidence>
<dbReference type="InterPro" id="IPR001876">
    <property type="entry name" value="Znf_RanBP2"/>
</dbReference>
<dbReference type="SMART" id="SM00060">
    <property type="entry name" value="FN3"/>
    <property type="match status" value="1"/>
</dbReference>
<dbReference type="AlphaFoldDB" id="A0A9W7KU98"/>
<dbReference type="PROSITE" id="PS50076">
    <property type="entry name" value="DNAJ_2"/>
    <property type="match status" value="1"/>
</dbReference>
<proteinExistence type="predicted"/>
<dbReference type="InterPro" id="IPR036116">
    <property type="entry name" value="FN3_sf"/>
</dbReference>
<evidence type="ECO:0000256" key="3">
    <source>
        <dbReference type="ARBA" id="ARBA00022833"/>
    </source>
</evidence>
<evidence type="ECO:0000313" key="9">
    <source>
        <dbReference type="EMBL" id="GMI11913.1"/>
    </source>
</evidence>
<feature type="region of interest" description="Disordered" evidence="5">
    <location>
        <begin position="314"/>
        <end position="339"/>
    </location>
</feature>
<evidence type="ECO:0000256" key="1">
    <source>
        <dbReference type="ARBA" id="ARBA00022723"/>
    </source>
</evidence>
<dbReference type="SUPFAM" id="SSF51045">
    <property type="entry name" value="WW domain"/>
    <property type="match status" value="2"/>
</dbReference>
<feature type="compositionally biased region" description="Basic and acidic residues" evidence="5">
    <location>
        <begin position="434"/>
        <end position="448"/>
    </location>
</feature>
<feature type="domain" description="WW" evidence="6">
    <location>
        <begin position="877"/>
        <end position="910"/>
    </location>
</feature>
<feature type="compositionally biased region" description="Acidic residues" evidence="5">
    <location>
        <begin position="729"/>
        <end position="739"/>
    </location>
</feature>
<feature type="compositionally biased region" description="Polar residues" evidence="5">
    <location>
        <begin position="174"/>
        <end position="185"/>
    </location>
</feature>
<dbReference type="PROSITE" id="PS00636">
    <property type="entry name" value="DNAJ_1"/>
    <property type="match status" value="1"/>
</dbReference>
<dbReference type="SUPFAM" id="SSF49265">
    <property type="entry name" value="Fibronectin type III"/>
    <property type="match status" value="1"/>
</dbReference>
<comment type="caution">
    <text evidence="9">The sequence shown here is derived from an EMBL/GenBank/DDBJ whole genome shotgun (WGS) entry which is preliminary data.</text>
</comment>
<feature type="compositionally biased region" description="Basic and acidic residues" evidence="5">
    <location>
        <begin position="248"/>
        <end position="264"/>
    </location>
</feature>
<feature type="domain" description="WW" evidence="6">
    <location>
        <begin position="910"/>
        <end position="938"/>
    </location>
</feature>
<dbReference type="CDD" id="cd00201">
    <property type="entry name" value="WW"/>
    <property type="match status" value="2"/>
</dbReference>
<dbReference type="InterPro" id="IPR001202">
    <property type="entry name" value="WW_dom"/>
</dbReference>
<feature type="region of interest" description="Disordered" evidence="5">
    <location>
        <begin position="630"/>
        <end position="740"/>
    </location>
</feature>
<dbReference type="InterPro" id="IPR003961">
    <property type="entry name" value="FN3_dom"/>
</dbReference>
<dbReference type="EMBL" id="BRXW01000168">
    <property type="protein sequence ID" value="GMI11913.1"/>
    <property type="molecule type" value="Genomic_DNA"/>
</dbReference>
<feature type="compositionally biased region" description="Acidic residues" evidence="5">
    <location>
        <begin position="860"/>
        <end position="881"/>
    </location>
</feature>
<dbReference type="SMART" id="SM00456">
    <property type="entry name" value="WW"/>
    <property type="match status" value="2"/>
</dbReference>
<dbReference type="PROSITE" id="PS01358">
    <property type="entry name" value="ZF_RANBP2_1"/>
    <property type="match status" value="1"/>
</dbReference>
<dbReference type="InterPro" id="IPR013783">
    <property type="entry name" value="Ig-like_fold"/>
</dbReference>
<evidence type="ECO:0000259" key="8">
    <source>
        <dbReference type="PROSITE" id="PS50853"/>
    </source>
</evidence>
<dbReference type="Proteomes" id="UP001165122">
    <property type="component" value="Unassembled WGS sequence"/>
</dbReference>
<dbReference type="PROSITE" id="PS50853">
    <property type="entry name" value="FN3"/>
    <property type="match status" value="1"/>
</dbReference>
<dbReference type="InterPro" id="IPR036020">
    <property type="entry name" value="WW_dom_sf"/>
</dbReference>
<evidence type="ECO:0000313" key="10">
    <source>
        <dbReference type="Proteomes" id="UP001165122"/>
    </source>
</evidence>
<dbReference type="Gene3D" id="2.20.70.10">
    <property type="match status" value="2"/>
</dbReference>
<dbReference type="SUPFAM" id="SSF46565">
    <property type="entry name" value="Chaperone J-domain"/>
    <property type="match status" value="1"/>
</dbReference>
<dbReference type="InterPro" id="IPR036869">
    <property type="entry name" value="J_dom_sf"/>
</dbReference>
<feature type="region of interest" description="Disordered" evidence="5">
    <location>
        <begin position="841"/>
        <end position="881"/>
    </location>
</feature>
<reference evidence="10" key="1">
    <citation type="journal article" date="2023" name="Commun. Biol.">
        <title>Genome analysis of Parmales, the sister group of diatoms, reveals the evolutionary specialization of diatoms from phago-mixotrophs to photoautotrophs.</title>
        <authorList>
            <person name="Ban H."/>
            <person name="Sato S."/>
            <person name="Yoshikawa S."/>
            <person name="Yamada K."/>
            <person name="Nakamura Y."/>
            <person name="Ichinomiya M."/>
            <person name="Sato N."/>
            <person name="Blanc-Mathieu R."/>
            <person name="Endo H."/>
            <person name="Kuwata A."/>
            <person name="Ogata H."/>
        </authorList>
    </citation>
    <scope>NUCLEOTIDE SEQUENCE [LARGE SCALE GENOMIC DNA]</scope>
    <source>
        <strain evidence="10">NIES 3700</strain>
    </source>
</reference>
<dbReference type="Gene3D" id="2.60.40.10">
    <property type="entry name" value="Immunoglobulins"/>
    <property type="match status" value="1"/>
</dbReference>
<dbReference type="CDD" id="cd00063">
    <property type="entry name" value="FN3"/>
    <property type="match status" value="1"/>
</dbReference>
<feature type="region of interest" description="Disordered" evidence="5">
    <location>
        <begin position="127"/>
        <end position="264"/>
    </location>
</feature>
<dbReference type="OrthoDB" id="445556at2759"/>
<keyword evidence="1" id="KW-0479">Metal-binding</keyword>
<feature type="compositionally biased region" description="Polar residues" evidence="5">
    <location>
        <begin position="598"/>
        <end position="609"/>
    </location>
</feature>
<dbReference type="Pfam" id="PF00397">
    <property type="entry name" value="WW"/>
    <property type="match status" value="1"/>
</dbReference>
<dbReference type="PRINTS" id="PR00625">
    <property type="entry name" value="JDOMAIN"/>
</dbReference>
<evidence type="ECO:0000256" key="2">
    <source>
        <dbReference type="ARBA" id="ARBA00022771"/>
    </source>
</evidence>
<feature type="domain" description="J" evidence="7">
    <location>
        <begin position="62"/>
        <end position="124"/>
    </location>
</feature>
<keyword evidence="4" id="KW-0175">Coiled coil</keyword>
<keyword evidence="10" id="KW-1185">Reference proteome</keyword>
<protein>
    <submittedName>
        <fullName evidence="9">Uncharacterized protein</fullName>
    </submittedName>
</protein>
<dbReference type="Pfam" id="PF00041">
    <property type="entry name" value="fn3"/>
    <property type="match status" value="1"/>
</dbReference>
<dbReference type="PROSITE" id="PS50020">
    <property type="entry name" value="WW_DOMAIN_2"/>
    <property type="match status" value="2"/>
</dbReference>
<dbReference type="PANTHER" id="PTHR43908">
    <property type="entry name" value="AT29763P-RELATED"/>
    <property type="match status" value="1"/>
</dbReference>
<dbReference type="Pfam" id="PF00226">
    <property type="entry name" value="DnaJ"/>
    <property type="match status" value="1"/>
</dbReference>
<evidence type="ECO:0000256" key="5">
    <source>
        <dbReference type="SAM" id="MobiDB-lite"/>
    </source>
</evidence>
<keyword evidence="3" id="KW-0862">Zinc</keyword>
<accession>A0A9W7KU98</accession>
<dbReference type="PROSITE" id="PS01159">
    <property type="entry name" value="WW_DOMAIN_1"/>
    <property type="match status" value="1"/>
</dbReference>
<feature type="compositionally biased region" description="Acidic residues" evidence="5">
    <location>
        <begin position="683"/>
        <end position="703"/>
    </location>
</feature>
<keyword evidence="2" id="KW-0863">Zinc-finger</keyword>
<feature type="region of interest" description="Disordered" evidence="5">
    <location>
        <begin position="557"/>
        <end position="614"/>
    </location>
</feature>
<dbReference type="GO" id="GO:0005783">
    <property type="term" value="C:endoplasmic reticulum"/>
    <property type="evidence" value="ECO:0007669"/>
    <property type="project" value="UniProtKB-ARBA"/>
</dbReference>
<dbReference type="SMART" id="SM00271">
    <property type="entry name" value="DnaJ"/>
    <property type="match status" value="1"/>
</dbReference>